<protein>
    <recommendedName>
        <fullName evidence="3">DUF2857 domain-containing protein</fullName>
    </recommendedName>
</protein>
<dbReference type="EMBL" id="MVBK01000001">
    <property type="protein sequence ID" value="OOG28871.1"/>
    <property type="molecule type" value="Genomic_DNA"/>
</dbReference>
<evidence type="ECO:0000313" key="1">
    <source>
        <dbReference type="EMBL" id="OOG28871.1"/>
    </source>
</evidence>
<evidence type="ECO:0008006" key="3">
    <source>
        <dbReference type="Google" id="ProtNLM"/>
    </source>
</evidence>
<dbReference type="Pfam" id="PF11198">
    <property type="entry name" value="DUF2857"/>
    <property type="match status" value="1"/>
</dbReference>
<sequence>MSASEVSFSILRYAVQKLHDGDMNAVLDLGFEVDELRAMEGLTLRDLQYLSRVTVPFLRVQVDHDVYRAMLTRVRDEAQTEAMQDTLILQGAPRQLMQTLYGMTPQQYSNRRRLLRLTGQNTGRPPRIPEELEHTIWRHWSALQDAEPARRYLETAQRSQTSVANVWQIVKPDSVEG</sequence>
<organism evidence="1 2">
    <name type="scientific">Thioalkalivibrio denitrificans</name>
    <dbReference type="NCBI Taxonomy" id="108003"/>
    <lineage>
        <taxon>Bacteria</taxon>
        <taxon>Pseudomonadati</taxon>
        <taxon>Pseudomonadota</taxon>
        <taxon>Gammaproteobacteria</taxon>
        <taxon>Chromatiales</taxon>
        <taxon>Ectothiorhodospiraceae</taxon>
        <taxon>Thioalkalivibrio</taxon>
    </lineage>
</organism>
<evidence type="ECO:0000313" key="2">
    <source>
        <dbReference type="Proteomes" id="UP000189462"/>
    </source>
</evidence>
<name>A0A1V3NV12_9GAMM</name>
<dbReference type="STRING" id="108003.B1C78_00625"/>
<dbReference type="RefSeq" id="WP_175628187.1">
    <property type="nucleotide sequence ID" value="NZ_MVBK01000001.1"/>
</dbReference>
<reference evidence="1 2" key="1">
    <citation type="submission" date="2017-02" db="EMBL/GenBank/DDBJ databases">
        <title>Genomic diversity within the haloalkaliphilic genus Thioalkalivibrio.</title>
        <authorList>
            <person name="Ahn A.-C."/>
            <person name="Meier-Kolthoff J."/>
            <person name="Overmars L."/>
            <person name="Richter M."/>
            <person name="Woyke T."/>
            <person name="Sorokin D.Y."/>
            <person name="Muyzer G."/>
        </authorList>
    </citation>
    <scope>NUCLEOTIDE SEQUENCE [LARGE SCALE GENOMIC DNA]</scope>
    <source>
        <strain evidence="1 2">ALJD</strain>
    </source>
</reference>
<proteinExistence type="predicted"/>
<dbReference type="AlphaFoldDB" id="A0A1V3NV12"/>
<accession>A0A1V3NV12</accession>
<dbReference type="Proteomes" id="UP000189462">
    <property type="component" value="Unassembled WGS sequence"/>
</dbReference>
<comment type="caution">
    <text evidence="1">The sequence shown here is derived from an EMBL/GenBank/DDBJ whole genome shotgun (WGS) entry which is preliminary data.</text>
</comment>
<dbReference type="InterPro" id="IPR021364">
    <property type="entry name" value="DUF2857"/>
</dbReference>
<keyword evidence="2" id="KW-1185">Reference proteome</keyword>
<gene>
    <name evidence="1" type="ORF">B1C78_00625</name>
</gene>